<evidence type="ECO:0000313" key="2">
    <source>
        <dbReference type="Proteomes" id="UP001148662"/>
    </source>
</evidence>
<reference evidence="1" key="1">
    <citation type="submission" date="2022-07" db="EMBL/GenBank/DDBJ databases">
        <title>Genome Sequence of Phlebia brevispora.</title>
        <authorList>
            <person name="Buettner E."/>
        </authorList>
    </citation>
    <scope>NUCLEOTIDE SEQUENCE</scope>
    <source>
        <strain evidence="1">MPL23</strain>
    </source>
</reference>
<dbReference type="EMBL" id="JANHOG010002495">
    <property type="protein sequence ID" value="KAJ3522854.1"/>
    <property type="molecule type" value="Genomic_DNA"/>
</dbReference>
<proteinExistence type="predicted"/>
<keyword evidence="2" id="KW-1185">Reference proteome</keyword>
<evidence type="ECO:0000313" key="1">
    <source>
        <dbReference type="EMBL" id="KAJ3522854.1"/>
    </source>
</evidence>
<dbReference type="Proteomes" id="UP001148662">
    <property type="component" value="Unassembled WGS sequence"/>
</dbReference>
<sequence>MKLVKGSLERLDLREFYLPPYPRFYVDALIRIIETSVETIKELAFKTDAGSITPLLRRIEKFPALESLTVWEDDCLTERCFRSVQPGVKYLQLSIEDAEEFLTPDGEDILAVARRFPKLEQLHLKFDMKSLREPIFDLVEKLGPYIIAHWPTLKTLTLEAPVYDLLEDITQEEEEILVADWGRHGPNLRKVYFNCERPREWDIMSPVEGMPGGLKELDGEELGNDVTMCTFDEDCPGHRES</sequence>
<name>A0ACC1RQ80_9APHY</name>
<organism evidence="1 2">
    <name type="scientific">Phlebia brevispora</name>
    <dbReference type="NCBI Taxonomy" id="194682"/>
    <lineage>
        <taxon>Eukaryota</taxon>
        <taxon>Fungi</taxon>
        <taxon>Dikarya</taxon>
        <taxon>Basidiomycota</taxon>
        <taxon>Agaricomycotina</taxon>
        <taxon>Agaricomycetes</taxon>
        <taxon>Polyporales</taxon>
        <taxon>Meruliaceae</taxon>
        <taxon>Phlebia</taxon>
    </lineage>
</organism>
<comment type="caution">
    <text evidence="1">The sequence shown here is derived from an EMBL/GenBank/DDBJ whole genome shotgun (WGS) entry which is preliminary data.</text>
</comment>
<gene>
    <name evidence="1" type="ORF">NM688_g8811</name>
</gene>
<protein>
    <submittedName>
        <fullName evidence="1">Uncharacterized protein</fullName>
    </submittedName>
</protein>
<accession>A0ACC1RQ80</accession>